<evidence type="ECO:0000256" key="1">
    <source>
        <dbReference type="PROSITE-ProRule" id="PRU00221"/>
    </source>
</evidence>
<dbReference type="PANTHER" id="PTHR45333">
    <property type="entry name" value="MEMBRANE PROTEIN-RELATED"/>
    <property type="match status" value="1"/>
</dbReference>
<evidence type="ECO:0000313" key="3">
    <source>
        <dbReference type="Proteomes" id="UP000683925"/>
    </source>
</evidence>
<dbReference type="Proteomes" id="UP000683925">
    <property type="component" value="Unassembled WGS sequence"/>
</dbReference>
<protein>
    <submittedName>
        <fullName evidence="2">Uncharacterized protein</fullName>
    </submittedName>
</protein>
<gene>
    <name evidence="2" type="ORF">POCTA_138.1.T0730211</name>
</gene>
<dbReference type="EMBL" id="CAJJDP010000072">
    <property type="protein sequence ID" value="CAD8179780.1"/>
    <property type="molecule type" value="Genomic_DNA"/>
</dbReference>
<dbReference type="PROSITE" id="PS00678">
    <property type="entry name" value="WD_REPEATS_1"/>
    <property type="match status" value="1"/>
</dbReference>
<dbReference type="InterPro" id="IPR001680">
    <property type="entry name" value="WD40_rpt"/>
</dbReference>
<name>A0A8S1VRC9_PAROT</name>
<dbReference type="PROSITE" id="PS50082">
    <property type="entry name" value="WD_REPEATS_2"/>
    <property type="match status" value="1"/>
</dbReference>
<dbReference type="SMART" id="SM00320">
    <property type="entry name" value="WD40"/>
    <property type="match status" value="1"/>
</dbReference>
<sequence>MSICYSPDGTILASGGYQVIRLWDVKTGQEKAKLDGHSDSVISICYSPDGTTLASGSYDQSIRLWDVKTSKETLQSDSSYKDLLAQFNLPLQNSSLLPNVNPYCTILRICQNPLFQASGTLILQGQFMNYEGIDLKHCSNSQEVAFQKTQAKVNLIIHLKNYNYNFNHFLKTLDFSFNS</sequence>
<keyword evidence="3" id="KW-1185">Reference proteome</keyword>
<dbReference type="AlphaFoldDB" id="A0A8S1VRC9"/>
<reference evidence="2" key="1">
    <citation type="submission" date="2021-01" db="EMBL/GenBank/DDBJ databases">
        <authorList>
            <consortium name="Genoscope - CEA"/>
            <person name="William W."/>
        </authorList>
    </citation>
    <scope>NUCLEOTIDE SEQUENCE</scope>
</reference>
<comment type="caution">
    <text evidence="2">The sequence shown here is derived from an EMBL/GenBank/DDBJ whole genome shotgun (WGS) entry which is preliminary data.</text>
</comment>
<dbReference type="PANTHER" id="PTHR45333:SF1">
    <property type="entry name" value="CHROMOSOME UNDETERMINED SCAFFOLD_625, WHOLE GENOME SHOTGUN SEQUENCE"/>
    <property type="match status" value="1"/>
</dbReference>
<dbReference type="OrthoDB" id="7875889at2759"/>
<accession>A0A8S1VRC9</accession>
<feature type="repeat" description="WD" evidence="1">
    <location>
        <begin position="34"/>
        <end position="75"/>
    </location>
</feature>
<dbReference type="Pfam" id="PF00400">
    <property type="entry name" value="WD40"/>
    <property type="match status" value="2"/>
</dbReference>
<dbReference type="PROSITE" id="PS50294">
    <property type="entry name" value="WD_REPEATS_REGION"/>
    <property type="match status" value="1"/>
</dbReference>
<keyword evidence="1" id="KW-0853">WD repeat</keyword>
<dbReference type="InterPro" id="IPR019775">
    <property type="entry name" value="WD40_repeat_CS"/>
</dbReference>
<proteinExistence type="predicted"/>
<organism evidence="2 3">
    <name type="scientific">Paramecium octaurelia</name>
    <dbReference type="NCBI Taxonomy" id="43137"/>
    <lineage>
        <taxon>Eukaryota</taxon>
        <taxon>Sar</taxon>
        <taxon>Alveolata</taxon>
        <taxon>Ciliophora</taxon>
        <taxon>Intramacronucleata</taxon>
        <taxon>Oligohymenophorea</taxon>
        <taxon>Peniculida</taxon>
        <taxon>Parameciidae</taxon>
        <taxon>Paramecium</taxon>
    </lineage>
</organism>
<evidence type="ECO:0000313" key="2">
    <source>
        <dbReference type="EMBL" id="CAD8179780.1"/>
    </source>
</evidence>